<dbReference type="AlphaFoldDB" id="A0A1B7NZ34"/>
<dbReference type="FunFam" id="1.10.220.10:FF:000005">
    <property type="entry name" value="Annexin"/>
    <property type="match status" value="1"/>
</dbReference>
<feature type="region of interest" description="Disordered" evidence="4">
    <location>
        <begin position="1"/>
        <end position="151"/>
    </location>
</feature>
<comment type="caution">
    <text evidence="5">The sequence shown here is derived from an EMBL/GenBank/DDBJ whole genome shotgun (WGS) entry which is preliminary data.</text>
</comment>
<sequence length="483" mass="52506">MADPNAPGSGHPPAPPQQGQYPPQQYGGPPPQGFPAQGAPPHGAPAYGLPPPQQGQYPPYGQYPPQNPYPPQQAHQQHPPPGQYPPQSQYPTQYGQYQQPQPYPQPYQQPQGQYQPQQPPYGYPPQAPPAGYNAQPPAVPGYGAPPFGQNPSPLPNASGATMGAHPSMGYIPGQMSPDNLALDADALRAAMKGFGTNNKVLIKVLGRADPLAIERLKDTFAKNLGRDLKKDIISETSGNFENVLVALVHGPLKQDIYALRKALKGAGTDEAMLNDVLLGRSNADIRAIKTAYAAEFNKRSLEADVRDDLSGDVKALFNIVMTASRAEENEPIVPDHINQAVKDLRSATTGFTSDAIVAGRVFARHSNAQLRAIKQQYDAQSKTVLERAIESKFSGHMQAALLAILQSAVDPIKRDVQGLENAMKGWGTKDVHLIEKLVRIHWDKARMAHVKSMYKSIYHKELSSRVKGETSGDYRSALLEILE</sequence>
<dbReference type="PROSITE" id="PS51897">
    <property type="entry name" value="ANNEXIN_2"/>
    <property type="match status" value="4"/>
</dbReference>
<dbReference type="PRINTS" id="PR00196">
    <property type="entry name" value="ANNEXIN"/>
</dbReference>
<dbReference type="PANTHER" id="PTHR10502">
    <property type="entry name" value="ANNEXIN"/>
    <property type="match status" value="1"/>
</dbReference>
<dbReference type="EMBL" id="LGUA01000370">
    <property type="protein sequence ID" value="OAX82013.1"/>
    <property type="molecule type" value="Genomic_DNA"/>
</dbReference>
<evidence type="ECO:0000256" key="3">
    <source>
        <dbReference type="ARBA" id="ARBA00023216"/>
    </source>
</evidence>
<evidence type="ECO:0000256" key="4">
    <source>
        <dbReference type="SAM" id="MobiDB-lite"/>
    </source>
</evidence>
<name>A0A1B7NZ34_9EURO</name>
<evidence type="ECO:0008006" key="7">
    <source>
        <dbReference type="Google" id="ProtNLM"/>
    </source>
</evidence>
<dbReference type="Proteomes" id="UP000091918">
    <property type="component" value="Unassembled WGS sequence"/>
</dbReference>
<evidence type="ECO:0000313" key="6">
    <source>
        <dbReference type="Proteomes" id="UP000091918"/>
    </source>
</evidence>
<dbReference type="GO" id="GO:0001786">
    <property type="term" value="F:phosphatidylserine binding"/>
    <property type="evidence" value="ECO:0007669"/>
    <property type="project" value="TreeGrafter"/>
</dbReference>
<comment type="similarity">
    <text evidence="1">Belongs to the annexin family.</text>
</comment>
<evidence type="ECO:0000256" key="1">
    <source>
        <dbReference type="ARBA" id="ARBA00007831"/>
    </source>
</evidence>
<evidence type="ECO:0000256" key="2">
    <source>
        <dbReference type="ARBA" id="ARBA00022737"/>
    </source>
</evidence>
<feature type="compositionally biased region" description="Pro residues" evidence="4">
    <location>
        <begin position="61"/>
        <end position="71"/>
    </location>
</feature>
<dbReference type="GO" id="GO:0005634">
    <property type="term" value="C:nucleus"/>
    <property type="evidence" value="ECO:0007669"/>
    <property type="project" value="TreeGrafter"/>
</dbReference>
<dbReference type="InterPro" id="IPR037104">
    <property type="entry name" value="Annexin_sf"/>
</dbReference>
<dbReference type="SUPFAM" id="SSF47874">
    <property type="entry name" value="Annexin"/>
    <property type="match status" value="1"/>
</dbReference>
<gene>
    <name evidence="5" type="ORF">ACJ72_03638</name>
</gene>
<keyword evidence="3" id="KW-0041">Annexin</keyword>
<dbReference type="SMART" id="SM00335">
    <property type="entry name" value="ANX"/>
    <property type="match status" value="4"/>
</dbReference>
<keyword evidence="6" id="KW-1185">Reference proteome</keyword>
<dbReference type="STRING" id="1658172.A0A1B7NZ34"/>
<accession>A0A1B7NZ34</accession>
<dbReference type="GO" id="GO:0005509">
    <property type="term" value="F:calcium ion binding"/>
    <property type="evidence" value="ECO:0007669"/>
    <property type="project" value="InterPro"/>
</dbReference>
<organism evidence="5 6">
    <name type="scientific">Emergomyces africanus</name>
    <dbReference type="NCBI Taxonomy" id="1955775"/>
    <lineage>
        <taxon>Eukaryota</taxon>
        <taxon>Fungi</taxon>
        <taxon>Dikarya</taxon>
        <taxon>Ascomycota</taxon>
        <taxon>Pezizomycotina</taxon>
        <taxon>Eurotiomycetes</taxon>
        <taxon>Eurotiomycetidae</taxon>
        <taxon>Onygenales</taxon>
        <taxon>Ajellomycetaceae</taxon>
        <taxon>Emergomyces</taxon>
    </lineage>
</organism>
<evidence type="ECO:0000313" key="5">
    <source>
        <dbReference type="EMBL" id="OAX82013.1"/>
    </source>
</evidence>
<feature type="compositionally biased region" description="Low complexity" evidence="4">
    <location>
        <begin position="17"/>
        <end position="27"/>
    </location>
</feature>
<dbReference type="GO" id="GO:0012506">
    <property type="term" value="C:vesicle membrane"/>
    <property type="evidence" value="ECO:0007669"/>
    <property type="project" value="TreeGrafter"/>
</dbReference>
<keyword evidence="2" id="KW-0677">Repeat</keyword>
<dbReference type="GO" id="GO:0005737">
    <property type="term" value="C:cytoplasm"/>
    <property type="evidence" value="ECO:0007669"/>
    <property type="project" value="TreeGrafter"/>
</dbReference>
<dbReference type="InterPro" id="IPR001464">
    <property type="entry name" value="Annexin"/>
</dbReference>
<dbReference type="GO" id="GO:0005544">
    <property type="term" value="F:calcium-dependent phospholipid binding"/>
    <property type="evidence" value="ECO:0007669"/>
    <property type="project" value="InterPro"/>
</dbReference>
<dbReference type="GO" id="GO:0005886">
    <property type="term" value="C:plasma membrane"/>
    <property type="evidence" value="ECO:0007669"/>
    <property type="project" value="TreeGrafter"/>
</dbReference>
<reference evidence="5 6" key="1">
    <citation type="submission" date="2015-07" db="EMBL/GenBank/DDBJ databases">
        <title>Emmonsia species relationships and genome sequence.</title>
        <authorList>
            <person name="Cuomo C.A."/>
            <person name="Schwartz I.S."/>
            <person name="Kenyon C."/>
            <person name="de Hoog G.S."/>
            <person name="Govender N.P."/>
            <person name="Botha A."/>
            <person name="Moreno L."/>
            <person name="de Vries M."/>
            <person name="Munoz J.F."/>
            <person name="Stielow J.B."/>
        </authorList>
    </citation>
    <scope>NUCLEOTIDE SEQUENCE [LARGE SCALE GENOMIC DNA]</scope>
    <source>
        <strain evidence="5 6">CBS 136260</strain>
    </source>
</reference>
<dbReference type="InterPro" id="IPR018502">
    <property type="entry name" value="Annexin_repeat"/>
</dbReference>
<protein>
    <recommendedName>
        <fullName evidence="7">Annexin</fullName>
    </recommendedName>
</protein>
<feature type="compositionally biased region" description="Low complexity" evidence="4">
    <location>
        <begin position="85"/>
        <end position="100"/>
    </location>
</feature>
<dbReference type="OrthoDB" id="37886at2759"/>
<dbReference type="Pfam" id="PF00191">
    <property type="entry name" value="Annexin"/>
    <property type="match status" value="4"/>
</dbReference>
<feature type="compositionally biased region" description="Pro residues" evidence="4">
    <location>
        <begin position="117"/>
        <end position="128"/>
    </location>
</feature>
<dbReference type="PANTHER" id="PTHR10502:SF102">
    <property type="entry name" value="ANNEXIN B11"/>
    <property type="match status" value="1"/>
</dbReference>
<feature type="compositionally biased region" description="Low complexity" evidence="4">
    <location>
        <begin position="34"/>
        <end position="47"/>
    </location>
</feature>
<proteinExistence type="inferred from homology"/>
<dbReference type="Gene3D" id="1.10.220.10">
    <property type="entry name" value="Annexin"/>
    <property type="match status" value="4"/>
</dbReference>